<organism evidence="2 3">
    <name type="scientific">Anaeromyxobacter oryzae</name>
    <dbReference type="NCBI Taxonomy" id="2918170"/>
    <lineage>
        <taxon>Bacteria</taxon>
        <taxon>Pseudomonadati</taxon>
        <taxon>Myxococcota</taxon>
        <taxon>Myxococcia</taxon>
        <taxon>Myxococcales</taxon>
        <taxon>Cystobacterineae</taxon>
        <taxon>Anaeromyxobacteraceae</taxon>
        <taxon>Anaeromyxobacter</taxon>
    </lineage>
</organism>
<dbReference type="SMART" id="SM00260">
    <property type="entry name" value="CheW"/>
    <property type="match status" value="1"/>
</dbReference>
<keyword evidence="3" id="KW-1185">Reference proteome</keyword>
<dbReference type="InterPro" id="IPR002545">
    <property type="entry name" value="CheW-lke_dom"/>
</dbReference>
<gene>
    <name evidence="2" type="ORF">AMOR_17510</name>
</gene>
<dbReference type="PANTHER" id="PTHR22617:SF23">
    <property type="entry name" value="CHEMOTAXIS PROTEIN CHEW"/>
    <property type="match status" value="1"/>
</dbReference>
<protein>
    <recommendedName>
        <fullName evidence="1">CheW-like domain-containing protein</fullName>
    </recommendedName>
</protein>
<name>A0ABN6MR57_9BACT</name>
<dbReference type="InterPro" id="IPR036061">
    <property type="entry name" value="CheW-like_dom_sf"/>
</dbReference>
<dbReference type="RefSeq" id="WP_248360443.1">
    <property type="nucleotide sequence ID" value="NZ_AP025591.1"/>
</dbReference>
<dbReference type="Gene3D" id="2.40.50.180">
    <property type="entry name" value="CheA-289, Domain 4"/>
    <property type="match status" value="1"/>
</dbReference>
<dbReference type="Gene3D" id="2.30.30.40">
    <property type="entry name" value="SH3 Domains"/>
    <property type="match status" value="1"/>
</dbReference>
<dbReference type="Proteomes" id="UP001162891">
    <property type="component" value="Chromosome"/>
</dbReference>
<evidence type="ECO:0000313" key="3">
    <source>
        <dbReference type="Proteomes" id="UP001162891"/>
    </source>
</evidence>
<evidence type="ECO:0000259" key="1">
    <source>
        <dbReference type="PROSITE" id="PS50851"/>
    </source>
</evidence>
<sequence>MSAPVAQDQDRAVEEILARRAERARATADTDRAEATLPVAEFGLGDDRYAIPLASLRAVLPLRLVTPVPRSPLHVIGVLRFQGQLVTAVSLMTLLGVKGWRQDCAVLLVLEREDGHRIAIDCEHVPRIEALPQRAVDQARARGGGPVREVTTAGVRTVGLVDVPALLARGAEAARG</sequence>
<dbReference type="PANTHER" id="PTHR22617">
    <property type="entry name" value="CHEMOTAXIS SENSOR HISTIDINE KINASE-RELATED"/>
    <property type="match status" value="1"/>
</dbReference>
<proteinExistence type="predicted"/>
<dbReference type="InterPro" id="IPR039315">
    <property type="entry name" value="CheW"/>
</dbReference>
<evidence type="ECO:0000313" key="2">
    <source>
        <dbReference type="EMBL" id="BDG02755.1"/>
    </source>
</evidence>
<dbReference type="EMBL" id="AP025591">
    <property type="protein sequence ID" value="BDG02755.1"/>
    <property type="molecule type" value="Genomic_DNA"/>
</dbReference>
<accession>A0ABN6MR57</accession>
<dbReference type="SUPFAM" id="SSF50341">
    <property type="entry name" value="CheW-like"/>
    <property type="match status" value="1"/>
</dbReference>
<dbReference type="PROSITE" id="PS50851">
    <property type="entry name" value="CHEW"/>
    <property type="match status" value="1"/>
</dbReference>
<dbReference type="Pfam" id="PF01584">
    <property type="entry name" value="CheW"/>
    <property type="match status" value="1"/>
</dbReference>
<feature type="domain" description="CheW-like" evidence="1">
    <location>
        <begin position="36"/>
        <end position="172"/>
    </location>
</feature>
<reference evidence="3" key="1">
    <citation type="journal article" date="2022" name="Int. J. Syst. Evol. Microbiol.">
        <title>Anaeromyxobacter oryzae sp. nov., Anaeromyxobacter diazotrophicus sp. nov. and Anaeromyxobacter paludicola sp. nov., isolated from paddy soils.</title>
        <authorList>
            <person name="Itoh H."/>
            <person name="Xu Z."/>
            <person name="Mise K."/>
            <person name="Masuda Y."/>
            <person name="Ushijima N."/>
            <person name="Hayakawa C."/>
            <person name="Shiratori Y."/>
            <person name="Senoo K."/>
        </authorList>
    </citation>
    <scope>NUCLEOTIDE SEQUENCE [LARGE SCALE GENOMIC DNA]</scope>
    <source>
        <strain evidence="3">Red232</strain>
    </source>
</reference>